<feature type="domain" description="Transcription regulator PadR N-terminal" evidence="1">
    <location>
        <begin position="14"/>
        <end position="90"/>
    </location>
</feature>
<evidence type="ECO:0000259" key="1">
    <source>
        <dbReference type="Pfam" id="PF03551"/>
    </source>
</evidence>
<dbReference type="SUPFAM" id="SSF46785">
    <property type="entry name" value="Winged helix' DNA-binding domain"/>
    <property type="match status" value="1"/>
</dbReference>
<organism evidence="2 3">
    <name type="scientific">Solihabitans fulvus</name>
    <dbReference type="NCBI Taxonomy" id="1892852"/>
    <lineage>
        <taxon>Bacteria</taxon>
        <taxon>Bacillati</taxon>
        <taxon>Actinomycetota</taxon>
        <taxon>Actinomycetes</taxon>
        <taxon>Pseudonocardiales</taxon>
        <taxon>Pseudonocardiaceae</taxon>
        <taxon>Solihabitans</taxon>
    </lineage>
</organism>
<dbReference type="Pfam" id="PF03551">
    <property type="entry name" value="PadR"/>
    <property type="match status" value="1"/>
</dbReference>
<dbReference type="Gene3D" id="1.10.10.10">
    <property type="entry name" value="Winged helix-like DNA-binding domain superfamily/Winged helix DNA-binding domain"/>
    <property type="match status" value="1"/>
</dbReference>
<dbReference type="PANTHER" id="PTHR43252:SF6">
    <property type="entry name" value="NEGATIVE TRANSCRIPTION REGULATOR PADR"/>
    <property type="match status" value="1"/>
</dbReference>
<accession>A0A5B2X4G1</accession>
<dbReference type="OrthoDB" id="8443918at2"/>
<proteinExistence type="predicted"/>
<dbReference type="EMBL" id="VUOB01000042">
    <property type="protein sequence ID" value="KAA2258136.1"/>
    <property type="molecule type" value="Genomic_DNA"/>
</dbReference>
<gene>
    <name evidence="2" type="ORF">F0L68_24495</name>
</gene>
<keyword evidence="3" id="KW-1185">Reference proteome</keyword>
<dbReference type="RefSeq" id="WP_149852136.1">
    <property type="nucleotide sequence ID" value="NZ_VUOB01000042.1"/>
</dbReference>
<name>A0A5B2X4G1_9PSEU</name>
<dbReference type="InterPro" id="IPR036390">
    <property type="entry name" value="WH_DNA-bd_sf"/>
</dbReference>
<evidence type="ECO:0000313" key="2">
    <source>
        <dbReference type="EMBL" id="KAA2258136.1"/>
    </source>
</evidence>
<dbReference type="Proteomes" id="UP000323454">
    <property type="component" value="Unassembled WGS sequence"/>
</dbReference>
<protein>
    <submittedName>
        <fullName evidence="2">PadR family transcriptional regulator</fullName>
    </submittedName>
</protein>
<dbReference type="PANTHER" id="PTHR43252">
    <property type="entry name" value="TRANSCRIPTIONAL REGULATOR YQJI"/>
    <property type="match status" value="1"/>
</dbReference>
<dbReference type="InterPro" id="IPR036388">
    <property type="entry name" value="WH-like_DNA-bd_sf"/>
</dbReference>
<comment type="caution">
    <text evidence="2">The sequence shown here is derived from an EMBL/GenBank/DDBJ whole genome shotgun (WGS) entry which is preliminary data.</text>
</comment>
<reference evidence="2 3" key="2">
    <citation type="submission" date="2019-09" db="EMBL/GenBank/DDBJ databases">
        <authorList>
            <person name="Jin C."/>
        </authorList>
    </citation>
    <scope>NUCLEOTIDE SEQUENCE [LARGE SCALE GENOMIC DNA]</scope>
    <source>
        <strain evidence="2 3">AN110305</strain>
    </source>
</reference>
<sequence>MSATVRSSPLALTVLALLVYKPLHPYGIQRLIRQWGKDQVVNVGQRASLYRTIERLYAAELITVQQTERDQLYPERTVYEITDVGRAAAREWLAEMLAAPRQEFPEFPAALSNVLMFSPLEALDVLERRAAAVAATLAEIDENLVAQAKLPRVSMLEAEYLRVVTEAELSWLRGVVGQLRSGELSWSQEGVQDIADGP</sequence>
<reference evidence="2 3" key="1">
    <citation type="submission" date="2019-09" db="EMBL/GenBank/DDBJ databases">
        <title>Goodfellowia gen. nov., a new genus of the Pseudonocardineae related to Actinoalloteichus, containing Goodfellowia coeruleoviolacea gen. nov., comb. nov. gen. nov., comb. nov.</title>
        <authorList>
            <person name="Labeda D."/>
        </authorList>
    </citation>
    <scope>NUCLEOTIDE SEQUENCE [LARGE SCALE GENOMIC DNA]</scope>
    <source>
        <strain evidence="2 3">AN110305</strain>
    </source>
</reference>
<dbReference type="AlphaFoldDB" id="A0A5B2X4G1"/>
<evidence type="ECO:0000313" key="3">
    <source>
        <dbReference type="Proteomes" id="UP000323454"/>
    </source>
</evidence>
<dbReference type="InterPro" id="IPR005149">
    <property type="entry name" value="Tscrpt_reg_PadR_N"/>
</dbReference>